<evidence type="ECO:0000313" key="1">
    <source>
        <dbReference type="EMBL" id="AJO24572.1"/>
    </source>
</evidence>
<proteinExistence type="predicted"/>
<protein>
    <submittedName>
        <fullName evidence="1">Uncharacterized protein</fullName>
    </submittedName>
</protein>
<dbReference type="Proteomes" id="UP000032024">
    <property type="component" value="Chromosome"/>
</dbReference>
<name>A0AAN0T832_HEYCO</name>
<gene>
    <name evidence="1" type="ORF">SB48_HM08orf05998</name>
</gene>
<accession>A0AAN0T832</accession>
<dbReference type="AlphaFoldDB" id="A0AAN0T832"/>
<reference evidence="2" key="1">
    <citation type="submission" date="2015-01" db="EMBL/GenBank/DDBJ databases">
        <title>Comparative genome analysis of Bacillus coagulans HM-08, Clostridium butyricum HM-68, Bacillus subtilis HM-66 and Bacillus paralicheniformis BL-09.</title>
        <authorList>
            <person name="Zhang H."/>
        </authorList>
    </citation>
    <scope>NUCLEOTIDE SEQUENCE [LARGE SCALE GENOMIC DNA]</scope>
    <source>
        <strain evidence="2">HM-08</strain>
    </source>
</reference>
<dbReference type="EMBL" id="CP010525">
    <property type="protein sequence ID" value="AJO24572.1"/>
    <property type="molecule type" value="Genomic_DNA"/>
</dbReference>
<keyword evidence="2" id="KW-1185">Reference proteome</keyword>
<evidence type="ECO:0000313" key="2">
    <source>
        <dbReference type="Proteomes" id="UP000032024"/>
    </source>
</evidence>
<organism evidence="1 2">
    <name type="scientific">Heyndrickxia coagulans</name>
    <name type="common">Weizmannia coagulans</name>
    <dbReference type="NCBI Taxonomy" id="1398"/>
    <lineage>
        <taxon>Bacteria</taxon>
        <taxon>Bacillati</taxon>
        <taxon>Bacillota</taxon>
        <taxon>Bacilli</taxon>
        <taxon>Bacillales</taxon>
        <taxon>Bacillaceae</taxon>
        <taxon>Heyndrickxia</taxon>
    </lineage>
</organism>
<sequence>MTFILRLESYSSMAVYPENLRRDFHSSAGAKFFAALASA</sequence>